<evidence type="ECO:0000313" key="2">
    <source>
        <dbReference type="EMBL" id="SDO00736.1"/>
    </source>
</evidence>
<keyword evidence="3" id="KW-1185">Reference proteome</keyword>
<feature type="compositionally biased region" description="Basic and acidic residues" evidence="1">
    <location>
        <begin position="151"/>
        <end position="165"/>
    </location>
</feature>
<reference evidence="3" key="1">
    <citation type="submission" date="2016-10" db="EMBL/GenBank/DDBJ databases">
        <authorList>
            <person name="Varghese N."/>
            <person name="Submissions S."/>
        </authorList>
    </citation>
    <scope>NUCLEOTIDE SEQUENCE [LARGE SCALE GENOMIC DNA]</scope>
    <source>
        <strain evidence="3">CGMCC 1.6444</strain>
    </source>
</reference>
<name>A0A1H0G1H1_9GAMM</name>
<dbReference type="AlphaFoldDB" id="A0A1H0G1H1"/>
<feature type="compositionally biased region" description="Basic and acidic residues" evidence="1">
    <location>
        <begin position="174"/>
        <end position="183"/>
    </location>
</feature>
<protein>
    <submittedName>
        <fullName evidence="2">Uncharacterized protein</fullName>
    </submittedName>
</protein>
<gene>
    <name evidence="2" type="ORF">SAMN04487957_10327</name>
</gene>
<evidence type="ECO:0000256" key="1">
    <source>
        <dbReference type="SAM" id="MobiDB-lite"/>
    </source>
</evidence>
<evidence type="ECO:0000313" key="3">
    <source>
        <dbReference type="Proteomes" id="UP000199075"/>
    </source>
</evidence>
<dbReference type="RefSeq" id="WP_089677366.1">
    <property type="nucleotide sequence ID" value="NZ_FNIV01000003.1"/>
</dbReference>
<accession>A0A1H0G1H1</accession>
<dbReference type="OrthoDB" id="6164231at2"/>
<feature type="region of interest" description="Disordered" evidence="1">
    <location>
        <begin position="134"/>
        <end position="183"/>
    </location>
</feature>
<dbReference type="STRING" id="419597.SAMN04487957_10327"/>
<organism evidence="2 3">
    <name type="scientific">Halomonas shengliensis</name>
    <dbReference type="NCBI Taxonomy" id="419597"/>
    <lineage>
        <taxon>Bacteria</taxon>
        <taxon>Pseudomonadati</taxon>
        <taxon>Pseudomonadota</taxon>
        <taxon>Gammaproteobacteria</taxon>
        <taxon>Oceanospirillales</taxon>
        <taxon>Halomonadaceae</taxon>
        <taxon>Halomonas</taxon>
    </lineage>
</organism>
<proteinExistence type="predicted"/>
<dbReference type="EMBL" id="FNIV01000003">
    <property type="protein sequence ID" value="SDO00736.1"/>
    <property type="molecule type" value="Genomic_DNA"/>
</dbReference>
<sequence length="183" mass="20119">MLKRLLGKQPIEVWAIKQVDTDLLHLCGRATLPARPSRKAVLAALAESRYEGPVTMATGGVVLNARLFAALVPVDDLQLLPDGQARWQGRDWQLAQVPQRCWTYQGRLVTQPDPLGGAGALVSAEDVSGIRRQVEKEAPHTPGTVVFRPENANEDHPLVADRDDTPTSGPRVKQGREWRGDHD</sequence>
<dbReference type="Proteomes" id="UP000199075">
    <property type="component" value="Unassembled WGS sequence"/>
</dbReference>